<dbReference type="InterPro" id="IPR032485">
    <property type="entry name" value="LRP1-like_beta_prop"/>
</dbReference>
<dbReference type="SUPFAM" id="SSF82171">
    <property type="entry name" value="DPP6 N-terminal domain-like"/>
    <property type="match status" value="1"/>
</dbReference>
<dbReference type="AlphaFoldDB" id="A0A329M2M0"/>
<feature type="domain" description="Prolow-density lipoprotein receptor-related protein 1-like beta-propeller" evidence="2">
    <location>
        <begin position="357"/>
        <end position="449"/>
    </location>
</feature>
<dbReference type="Pfam" id="PF16472">
    <property type="entry name" value="DUF5050"/>
    <property type="match status" value="1"/>
</dbReference>
<accession>A0A329M2M0</accession>
<evidence type="ECO:0000313" key="3">
    <source>
        <dbReference type="EMBL" id="RAV13832.1"/>
    </source>
</evidence>
<protein>
    <recommendedName>
        <fullName evidence="2">Prolow-density lipoprotein receptor-related protein 1-like beta-propeller domain-containing protein</fullName>
    </recommendedName>
</protein>
<proteinExistence type="predicted"/>
<dbReference type="OrthoDB" id="61520at2"/>
<evidence type="ECO:0000256" key="1">
    <source>
        <dbReference type="SAM" id="SignalP"/>
    </source>
</evidence>
<sequence length="525" mass="57954">MTMKKFLSFMVFLLLLSMVVPNVSFAQSKEARVTLPTFKVSLNGTPIDNTFRQYPLIVYKDITYFPMTYYDSRFLGIETKWSGDTGLEIDKTGIGAAYRDYNGDARNGKTYTATIPSFDIKVNGEAINQASEEYPLLVFRDVTYFPLTWRFAVEAFGWEYLFDSDNGLVIQSTNPQLHKVNLSAYTGGDLVAVGGHYYYEGAEGAIYRSPADRPEQANKVYQLPVWSYGDGNAYATSSLSVKDGEAWLVYHQGGAIMGSDHYVKLKQDGTAEEAERGYLTFRTFGDITLKVGQGVPPGPNNLSMKTAGQEYKPIGDPAYLYGWNWEKTDASSGGGASKDLYLVNNHVYLMAFHMDRDTDVSRIHKVNIETGETARVSDLKAKSFVIEGETMYFASEGKLYRLPLTGGKEELLPTTEAVNEDFAIQVLNGKVYYVGAADQALYAAGIDTSLHAGGKVTGLKQEEDYLVGTFAKENGNPYGMIVFDKESRAVYRSADDAAYSSVANGTLTYAESGGSNVYTVNIDTE</sequence>
<dbReference type="RefSeq" id="WP_113035224.1">
    <property type="nucleotide sequence ID" value="NZ_QMFB01000028.1"/>
</dbReference>
<feature type="signal peptide" evidence="1">
    <location>
        <begin position="1"/>
        <end position="26"/>
    </location>
</feature>
<name>A0A329M2M0_9BACL</name>
<reference evidence="3 4" key="1">
    <citation type="journal article" date="2009" name="Int. J. Syst. Evol. Microbiol.">
        <title>Paenibacillus contaminans sp. nov., isolated from a contaminated laboratory plate.</title>
        <authorList>
            <person name="Chou J.H."/>
            <person name="Lee J.H."/>
            <person name="Lin M.C."/>
            <person name="Chang P.S."/>
            <person name="Arun A.B."/>
            <person name="Young C.C."/>
            <person name="Chen W.M."/>
        </authorList>
    </citation>
    <scope>NUCLEOTIDE SEQUENCE [LARGE SCALE GENOMIC DNA]</scope>
    <source>
        <strain evidence="3 4">CKOBP-6</strain>
    </source>
</reference>
<gene>
    <name evidence="3" type="ORF">DQG23_32635</name>
</gene>
<comment type="caution">
    <text evidence="3">The sequence shown here is derived from an EMBL/GenBank/DDBJ whole genome shotgun (WGS) entry which is preliminary data.</text>
</comment>
<evidence type="ECO:0000313" key="4">
    <source>
        <dbReference type="Proteomes" id="UP000250369"/>
    </source>
</evidence>
<feature type="chain" id="PRO_5016341823" description="Prolow-density lipoprotein receptor-related protein 1-like beta-propeller domain-containing protein" evidence="1">
    <location>
        <begin position="27"/>
        <end position="525"/>
    </location>
</feature>
<organism evidence="3 4">
    <name type="scientific">Paenibacillus contaminans</name>
    <dbReference type="NCBI Taxonomy" id="450362"/>
    <lineage>
        <taxon>Bacteria</taxon>
        <taxon>Bacillati</taxon>
        <taxon>Bacillota</taxon>
        <taxon>Bacilli</taxon>
        <taxon>Bacillales</taxon>
        <taxon>Paenibacillaceae</taxon>
        <taxon>Paenibacillus</taxon>
    </lineage>
</organism>
<dbReference type="EMBL" id="QMFB01000028">
    <property type="protein sequence ID" value="RAV13832.1"/>
    <property type="molecule type" value="Genomic_DNA"/>
</dbReference>
<keyword evidence="1" id="KW-0732">Signal</keyword>
<dbReference type="Proteomes" id="UP000250369">
    <property type="component" value="Unassembled WGS sequence"/>
</dbReference>
<evidence type="ECO:0000259" key="2">
    <source>
        <dbReference type="Pfam" id="PF16472"/>
    </source>
</evidence>
<keyword evidence="4" id="KW-1185">Reference proteome</keyword>